<keyword evidence="1" id="KW-0645">Protease</keyword>
<protein>
    <submittedName>
        <fullName evidence="1">Carboxyl-protease</fullName>
    </submittedName>
</protein>
<dbReference type="EMBL" id="AJWZ01004590">
    <property type="protein sequence ID" value="EKC65008.1"/>
    <property type="molecule type" value="Genomic_DNA"/>
</dbReference>
<feature type="non-terminal residue" evidence="1">
    <location>
        <position position="1"/>
    </location>
</feature>
<name>K1T5V8_9ZZZZ</name>
<evidence type="ECO:0000313" key="1">
    <source>
        <dbReference type="EMBL" id="EKC65008.1"/>
    </source>
</evidence>
<dbReference type="GO" id="GO:0006508">
    <property type="term" value="P:proteolysis"/>
    <property type="evidence" value="ECO:0007669"/>
    <property type="project" value="UniProtKB-KW"/>
</dbReference>
<sequence>SALRLVVARYHTPSGREIQRPYVKGGDRTAYRTHPLPDTIPSPAYRTLRTGRTVYGGGGIAPDVCVIQDTVQASYLNALLRKNIFPEFMQRYLDRNRTALERDYPEFASFEERFEVPDEMYEELIGLGLEQGVTPPAEDSDVEAGTRRLLKALLAERLFDREALLRILHARDDADFIRALNLLKNWEAEGLPLLEAQHERQ</sequence>
<reference evidence="1" key="1">
    <citation type="journal article" date="2013" name="Environ. Microbiol.">
        <title>Microbiota from the distal guts of lean and obese adolescents exhibit partial functional redundancy besides clear differences in community structure.</title>
        <authorList>
            <person name="Ferrer M."/>
            <person name="Ruiz A."/>
            <person name="Lanza F."/>
            <person name="Haange S.B."/>
            <person name="Oberbach A."/>
            <person name="Till H."/>
            <person name="Bargiela R."/>
            <person name="Campoy C."/>
            <person name="Segura M.T."/>
            <person name="Richter M."/>
            <person name="von Bergen M."/>
            <person name="Seifert J."/>
            <person name="Suarez A."/>
        </authorList>
    </citation>
    <scope>NUCLEOTIDE SEQUENCE</scope>
</reference>
<dbReference type="AlphaFoldDB" id="K1T5V8"/>
<gene>
    <name evidence="1" type="ORF">OBE_06653</name>
</gene>
<dbReference type="GO" id="GO:0008233">
    <property type="term" value="F:peptidase activity"/>
    <property type="evidence" value="ECO:0007669"/>
    <property type="project" value="UniProtKB-KW"/>
</dbReference>
<keyword evidence="1" id="KW-0378">Hydrolase</keyword>
<accession>K1T5V8</accession>
<organism evidence="1">
    <name type="scientific">human gut metagenome</name>
    <dbReference type="NCBI Taxonomy" id="408170"/>
    <lineage>
        <taxon>unclassified sequences</taxon>
        <taxon>metagenomes</taxon>
        <taxon>organismal metagenomes</taxon>
    </lineage>
</organism>
<proteinExistence type="predicted"/>
<comment type="caution">
    <text evidence="1">The sequence shown here is derived from an EMBL/GenBank/DDBJ whole genome shotgun (WGS) entry which is preliminary data.</text>
</comment>